<evidence type="ECO:0000256" key="7">
    <source>
        <dbReference type="ARBA" id="ARBA00022756"/>
    </source>
</evidence>
<dbReference type="OrthoDB" id="9760689at2"/>
<dbReference type="InterPro" id="IPR029063">
    <property type="entry name" value="SAM-dependent_MTases_sf"/>
</dbReference>
<evidence type="ECO:0000256" key="2">
    <source>
        <dbReference type="ARBA" id="ARBA00004746"/>
    </source>
</evidence>
<comment type="function">
    <text evidence="8">Converts the free carboxyl group of a malonyl-thioester to its methyl ester by transfer of a methyl group from S-adenosyl-L-methionine (SAM). It allows to synthesize pimeloyl-ACP via the fatty acid synthetic pathway.</text>
</comment>
<keyword evidence="5 8" id="KW-0808">Transferase</keyword>
<evidence type="ECO:0000256" key="6">
    <source>
        <dbReference type="ARBA" id="ARBA00022691"/>
    </source>
</evidence>
<dbReference type="GO" id="GO:0009102">
    <property type="term" value="P:biotin biosynthetic process"/>
    <property type="evidence" value="ECO:0007669"/>
    <property type="project" value="UniProtKB-UniRule"/>
</dbReference>
<dbReference type="EC" id="2.1.1.197" evidence="3 8"/>
<dbReference type="Pfam" id="PF08241">
    <property type="entry name" value="Methyltransf_11"/>
    <property type="match status" value="1"/>
</dbReference>
<dbReference type="GO" id="GO:0010340">
    <property type="term" value="F:carboxyl-O-methyltransferase activity"/>
    <property type="evidence" value="ECO:0007669"/>
    <property type="project" value="UniProtKB-UniRule"/>
</dbReference>
<dbReference type="InterPro" id="IPR050602">
    <property type="entry name" value="Malonyl-ACP_OMT"/>
</dbReference>
<reference evidence="10 11" key="1">
    <citation type="submission" date="2016-12" db="EMBL/GenBank/DDBJ databases">
        <authorList>
            <person name="Song W.-J."/>
            <person name="Kurnit D.M."/>
        </authorList>
    </citation>
    <scope>NUCLEOTIDE SEQUENCE [LARGE SCALE GENOMIC DNA]</scope>
    <source>
        <strain evidence="10 11">175</strain>
    </source>
</reference>
<evidence type="ECO:0000313" key="10">
    <source>
        <dbReference type="EMBL" id="SMF93632.1"/>
    </source>
</evidence>
<dbReference type="RefSeq" id="WP_085210372.1">
    <property type="nucleotide sequence ID" value="NZ_FXAM01000001.1"/>
</dbReference>
<dbReference type="SUPFAM" id="SSF53335">
    <property type="entry name" value="S-adenosyl-L-methionine-dependent methyltransferases"/>
    <property type="match status" value="1"/>
</dbReference>
<dbReference type="PANTHER" id="PTHR13090">
    <property type="entry name" value="ARGININE-HYDROXYLASE NDUFAF5, MITOCHONDRIAL"/>
    <property type="match status" value="1"/>
</dbReference>
<evidence type="ECO:0000256" key="5">
    <source>
        <dbReference type="ARBA" id="ARBA00022679"/>
    </source>
</evidence>
<dbReference type="PANTHER" id="PTHR13090:SF1">
    <property type="entry name" value="ARGININE-HYDROXYLASE NDUFAF5, MITOCHONDRIAL"/>
    <property type="match status" value="1"/>
</dbReference>
<dbReference type="AlphaFoldDB" id="A0A1Y6CZ99"/>
<feature type="domain" description="Methyltransferase type 11" evidence="9">
    <location>
        <begin position="50"/>
        <end position="144"/>
    </location>
</feature>
<gene>
    <name evidence="8" type="primary">bioC</name>
    <name evidence="10" type="ORF">SAMN02949497_0919</name>
</gene>
<protein>
    <recommendedName>
        <fullName evidence="3 8">Malonyl-[acyl-carrier protein] O-methyltransferase</fullName>
        <shortName evidence="8">Malonyl-ACP O-methyltransferase</shortName>
        <ecNumber evidence="3 8">2.1.1.197</ecNumber>
    </recommendedName>
    <alternativeName>
        <fullName evidence="8">Biotin synthesis protein BioC</fullName>
    </alternativeName>
</protein>
<keyword evidence="7 8" id="KW-0093">Biotin biosynthesis</keyword>
<dbReference type="UniPathway" id="UPA00078"/>
<evidence type="ECO:0000313" key="11">
    <source>
        <dbReference type="Proteomes" id="UP000192923"/>
    </source>
</evidence>
<evidence type="ECO:0000256" key="3">
    <source>
        <dbReference type="ARBA" id="ARBA00012327"/>
    </source>
</evidence>
<dbReference type="Gene3D" id="3.40.50.150">
    <property type="entry name" value="Vaccinia Virus protein VP39"/>
    <property type="match status" value="1"/>
</dbReference>
<dbReference type="InterPro" id="IPR011814">
    <property type="entry name" value="BioC"/>
</dbReference>
<evidence type="ECO:0000256" key="4">
    <source>
        <dbReference type="ARBA" id="ARBA00022603"/>
    </source>
</evidence>
<dbReference type="GO" id="GO:0102130">
    <property type="term" value="F:malonyl-CoA methyltransferase activity"/>
    <property type="evidence" value="ECO:0007669"/>
    <property type="project" value="UniProtKB-EC"/>
</dbReference>
<keyword evidence="11" id="KW-1185">Reference proteome</keyword>
<dbReference type="Proteomes" id="UP000192923">
    <property type="component" value="Unassembled WGS sequence"/>
</dbReference>
<dbReference type="HAMAP" id="MF_00835">
    <property type="entry name" value="BioC"/>
    <property type="match status" value="1"/>
</dbReference>
<comment type="catalytic activity">
    <reaction evidence="1 8">
        <text>malonyl-[ACP] + S-adenosyl-L-methionine = malonyl-[ACP] methyl ester + S-adenosyl-L-homocysteine</text>
        <dbReference type="Rhea" id="RHEA:17105"/>
        <dbReference type="Rhea" id="RHEA-COMP:9623"/>
        <dbReference type="Rhea" id="RHEA-COMP:9954"/>
        <dbReference type="ChEBI" id="CHEBI:57856"/>
        <dbReference type="ChEBI" id="CHEBI:59789"/>
        <dbReference type="ChEBI" id="CHEBI:78449"/>
        <dbReference type="ChEBI" id="CHEBI:78845"/>
        <dbReference type="EC" id="2.1.1.197"/>
    </reaction>
</comment>
<proteinExistence type="inferred from homology"/>
<comment type="similarity">
    <text evidence="8">Belongs to the methyltransferase superfamily.</text>
</comment>
<dbReference type="InterPro" id="IPR013216">
    <property type="entry name" value="Methyltransf_11"/>
</dbReference>
<evidence type="ECO:0000259" key="9">
    <source>
        <dbReference type="Pfam" id="PF08241"/>
    </source>
</evidence>
<dbReference type="GO" id="GO:0008757">
    <property type="term" value="F:S-adenosylmethionine-dependent methyltransferase activity"/>
    <property type="evidence" value="ECO:0007669"/>
    <property type="project" value="InterPro"/>
</dbReference>
<sequence>MNAHPDKRWVGRSFGAAAAGYDGVAGLQRGIAERLLSRLAADGAPPAVILDVGAGTGYGSTRLRELYPGSRIILLDIADAMLRTARERVGPGACYLRGDAEALPLAAASVDLVFSNLAIQWCADLAGVFREFRRVLKPGGRVLFSTFGADTLAELRRAWAVADPGHTHVNEFADAAEVWEALAGAGFVRAGVERETCRLHYADVHALMRELKGLGAHNITADRPRHLTGKRTLRRMLDAYAAPGGEGGIQAGFEAVYGRAWKP</sequence>
<dbReference type="NCBIfam" id="TIGR02072">
    <property type="entry name" value="BioC"/>
    <property type="match status" value="1"/>
</dbReference>
<dbReference type="GO" id="GO:0032259">
    <property type="term" value="P:methylation"/>
    <property type="evidence" value="ECO:0007669"/>
    <property type="project" value="UniProtKB-KW"/>
</dbReference>
<comment type="pathway">
    <text evidence="2 8">Cofactor biosynthesis; biotin biosynthesis.</text>
</comment>
<organism evidence="10 11">
    <name type="scientific">Methylomagnum ishizawai</name>
    <dbReference type="NCBI Taxonomy" id="1760988"/>
    <lineage>
        <taxon>Bacteria</taxon>
        <taxon>Pseudomonadati</taxon>
        <taxon>Pseudomonadota</taxon>
        <taxon>Gammaproteobacteria</taxon>
        <taxon>Methylococcales</taxon>
        <taxon>Methylococcaceae</taxon>
        <taxon>Methylomagnum</taxon>
    </lineage>
</organism>
<keyword evidence="6 8" id="KW-0949">S-adenosyl-L-methionine</keyword>
<keyword evidence="4 8" id="KW-0489">Methyltransferase</keyword>
<evidence type="ECO:0000256" key="8">
    <source>
        <dbReference type="HAMAP-Rule" id="MF_00835"/>
    </source>
</evidence>
<dbReference type="EMBL" id="FXAM01000001">
    <property type="protein sequence ID" value="SMF93632.1"/>
    <property type="molecule type" value="Genomic_DNA"/>
</dbReference>
<dbReference type="STRING" id="1760988.SAMN02949497_0919"/>
<name>A0A1Y6CZ99_9GAMM</name>
<evidence type="ECO:0000256" key="1">
    <source>
        <dbReference type="ARBA" id="ARBA00000852"/>
    </source>
</evidence>
<dbReference type="CDD" id="cd02440">
    <property type="entry name" value="AdoMet_MTases"/>
    <property type="match status" value="1"/>
</dbReference>
<accession>A0A1Y6CZ99</accession>